<organism evidence="13 14">
    <name type="scientific">Lacipirellula parvula</name>
    <dbReference type="NCBI Taxonomy" id="2650471"/>
    <lineage>
        <taxon>Bacteria</taxon>
        <taxon>Pseudomonadati</taxon>
        <taxon>Planctomycetota</taxon>
        <taxon>Planctomycetia</taxon>
        <taxon>Pirellulales</taxon>
        <taxon>Lacipirellulaceae</taxon>
        <taxon>Lacipirellula</taxon>
    </lineage>
</organism>
<dbReference type="GO" id="GO:0009245">
    <property type="term" value="P:lipid A biosynthetic process"/>
    <property type="evidence" value="ECO:0007669"/>
    <property type="project" value="UniProtKB-UniRule"/>
</dbReference>
<accession>A0A5K7XDL9</accession>
<keyword evidence="9" id="KW-0862">Zinc</keyword>
<evidence type="ECO:0000256" key="7">
    <source>
        <dbReference type="ARBA" id="ARBA00022723"/>
    </source>
</evidence>
<comment type="catalytic activity">
    <reaction evidence="11">
        <text>a UDP-3-O-[(3R)-3-hydroxyacyl]-N-acetyl-alpha-D-glucosamine + H2O = a UDP-3-O-[(3R)-3-hydroxyacyl]-alpha-D-glucosamine + acetate</text>
        <dbReference type="Rhea" id="RHEA:67816"/>
        <dbReference type="ChEBI" id="CHEBI:15377"/>
        <dbReference type="ChEBI" id="CHEBI:30089"/>
        <dbReference type="ChEBI" id="CHEBI:137740"/>
        <dbReference type="ChEBI" id="CHEBI:173225"/>
        <dbReference type="EC" id="3.5.1.108"/>
    </reaction>
</comment>
<dbReference type="KEGG" id="lpav:PLANPX_2025"/>
<dbReference type="EC" id="3.5.1.108" evidence="4 12"/>
<dbReference type="InterPro" id="IPR004463">
    <property type="entry name" value="UDP-acyl_GlcNac_deAcase"/>
</dbReference>
<sequence length="324" mass="35576">MLIGGGVSESAAGAAAFSCHLPRESLPALQVRLRMIPSRMQQTIAARAVVAGFGYWSGRDVRIEFRPAAAGAGITFVRSDLGASARIPARVDLRVEVPRRTNLRQGKIEVEMVEHVLAALSGLGIDNCEVWTNHPEMPGCDGSSAAFVDALVRAGVVSQGIEAKRVAITETIRVTEGESWIEARPSAKNQFSIEYQLHYPAAPVIGRQVARVVVTPERFRSELAPCRTFLLQTEADQLRRQGLGVRVTNRDLLVFDERGPIDNRLRFPNECARHKALDVLGDLALAGCRFIGEFTAYRSGHRLHAELTRQLVDRFVTTAWRASA</sequence>
<name>A0A5K7XDL9_9BACT</name>
<dbReference type="PANTHER" id="PTHR33694:SF1">
    <property type="entry name" value="UDP-3-O-ACYL-N-ACETYLGLUCOSAMINE DEACETYLASE 1, MITOCHONDRIAL-RELATED"/>
    <property type="match status" value="1"/>
</dbReference>
<keyword evidence="10" id="KW-0443">Lipid metabolism</keyword>
<dbReference type="InterPro" id="IPR020568">
    <property type="entry name" value="Ribosomal_Su5_D2-typ_SF"/>
</dbReference>
<gene>
    <name evidence="13" type="ORF">PLANPX_2025</name>
</gene>
<evidence type="ECO:0000256" key="4">
    <source>
        <dbReference type="ARBA" id="ARBA00012745"/>
    </source>
</evidence>
<keyword evidence="6" id="KW-0441">Lipid A biosynthesis</keyword>
<dbReference type="Proteomes" id="UP000326837">
    <property type="component" value="Chromosome"/>
</dbReference>
<evidence type="ECO:0000256" key="8">
    <source>
        <dbReference type="ARBA" id="ARBA00022801"/>
    </source>
</evidence>
<keyword evidence="5" id="KW-0444">Lipid biosynthesis</keyword>
<dbReference type="GO" id="GO:0016020">
    <property type="term" value="C:membrane"/>
    <property type="evidence" value="ECO:0007669"/>
    <property type="project" value="GOC"/>
</dbReference>
<evidence type="ECO:0000256" key="9">
    <source>
        <dbReference type="ARBA" id="ARBA00022833"/>
    </source>
</evidence>
<evidence type="ECO:0000256" key="11">
    <source>
        <dbReference type="ARBA" id="ARBA00024535"/>
    </source>
</evidence>
<evidence type="ECO:0000256" key="10">
    <source>
        <dbReference type="ARBA" id="ARBA00023098"/>
    </source>
</evidence>
<dbReference type="NCBIfam" id="TIGR00325">
    <property type="entry name" value="lpxC"/>
    <property type="match status" value="1"/>
</dbReference>
<dbReference type="PANTHER" id="PTHR33694">
    <property type="entry name" value="UDP-3-O-ACYL-N-ACETYLGLUCOSAMINE DEACETYLASE 1, MITOCHONDRIAL-RELATED"/>
    <property type="match status" value="1"/>
</dbReference>
<dbReference type="InterPro" id="IPR011334">
    <property type="entry name" value="UDP-acyl_GlcNac_deAcase_C"/>
</dbReference>
<proteinExistence type="predicted"/>
<comment type="function">
    <text evidence="2">Catalyzes the hydrolysis of UDP-3-O-myristoyl-N-acetylglucosamine to form UDP-3-O-myristoylglucosamine and acetate, the committed step in lipid A biosynthesis.</text>
</comment>
<comment type="pathway">
    <text evidence="3">Glycolipid biosynthesis; lipid IV(A) biosynthesis; lipid IV(A) from (3R)-3-hydroxytetradecanoyl-[acyl-carrier-protein] and UDP-N-acetyl-alpha-D-glucosamine: step 2/6.</text>
</comment>
<evidence type="ECO:0000256" key="3">
    <source>
        <dbReference type="ARBA" id="ARBA00005002"/>
    </source>
</evidence>
<evidence type="ECO:0000256" key="12">
    <source>
        <dbReference type="NCBIfam" id="TIGR00325"/>
    </source>
</evidence>
<evidence type="ECO:0000256" key="6">
    <source>
        <dbReference type="ARBA" id="ARBA00022556"/>
    </source>
</evidence>
<keyword evidence="8 13" id="KW-0378">Hydrolase</keyword>
<dbReference type="UniPathway" id="UPA00359">
    <property type="reaction ID" value="UER00478"/>
</dbReference>
<dbReference type="AlphaFoldDB" id="A0A5K7XDL9"/>
<dbReference type="Pfam" id="PF03331">
    <property type="entry name" value="LpxC"/>
    <property type="match status" value="1"/>
</dbReference>
<evidence type="ECO:0000256" key="5">
    <source>
        <dbReference type="ARBA" id="ARBA00022516"/>
    </source>
</evidence>
<dbReference type="GO" id="GO:0103117">
    <property type="term" value="F:UDP-3-O-acyl-N-acetylglucosamine deacetylase activity"/>
    <property type="evidence" value="ECO:0007669"/>
    <property type="project" value="UniProtKB-UniRule"/>
</dbReference>
<dbReference type="GO" id="GO:0046872">
    <property type="term" value="F:metal ion binding"/>
    <property type="evidence" value="ECO:0007669"/>
    <property type="project" value="UniProtKB-KW"/>
</dbReference>
<reference evidence="14" key="1">
    <citation type="submission" date="2019-10" db="EMBL/GenBank/DDBJ databases">
        <title>Lacipirellula parvula gen. nov., sp. nov., representing a lineage of planctomycetes widespread in freshwater anoxic habitats, and description of the family Lacipirellulaceae.</title>
        <authorList>
            <person name="Dedysh S.N."/>
            <person name="Kulichevskaya I.S."/>
            <person name="Beletsky A.V."/>
            <person name="Rakitin A.L."/>
            <person name="Mardanov A.V."/>
            <person name="Ivanova A.A."/>
            <person name="Saltykova V.X."/>
            <person name="Rijpstra W.I.C."/>
            <person name="Sinninghe Damste J.S."/>
            <person name="Ravin N.V."/>
        </authorList>
    </citation>
    <scope>NUCLEOTIDE SEQUENCE [LARGE SCALE GENOMIC DNA]</scope>
    <source>
        <strain evidence="14">PX69</strain>
    </source>
</reference>
<evidence type="ECO:0000256" key="2">
    <source>
        <dbReference type="ARBA" id="ARBA00002923"/>
    </source>
</evidence>
<comment type="cofactor">
    <cofactor evidence="1">
        <name>Zn(2+)</name>
        <dbReference type="ChEBI" id="CHEBI:29105"/>
    </cofactor>
</comment>
<evidence type="ECO:0000313" key="13">
    <source>
        <dbReference type="EMBL" id="BBO32413.1"/>
    </source>
</evidence>
<dbReference type="InterPro" id="IPR015870">
    <property type="entry name" value="UDP-acyl_N-AcGlcN_deAcase_N"/>
</dbReference>
<dbReference type="Gene3D" id="3.30.1700.10">
    <property type="entry name" value="lpxc deacetylase, domain 2"/>
    <property type="match status" value="1"/>
</dbReference>
<evidence type="ECO:0000256" key="1">
    <source>
        <dbReference type="ARBA" id="ARBA00001947"/>
    </source>
</evidence>
<dbReference type="Gene3D" id="3.30.230.20">
    <property type="entry name" value="lpxc deacetylase, domain 1"/>
    <property type="match status" value="1"/>
</dbReference>
<dbReference type="EMBL" id="AP021861">
    <property type="protein sequence ID" value="BBO32413.1"/>
    <property type="molecule type" value="Genomic_DNA"/>
</dbReference>
<dbReference type="SUPFAM" id="SSF54211">
    <property type="entry name" value="Ribosomal protein S5 domain 2-like"/>
    <property type="match status" value="2"/>
</dbReference>
<evidence type="ECO:0000313" key="14">
    <source>
        <dbReference type="Proteomes" id="UP000326837"/>
    </source>
</evidence>
<keyword evidence="7" id="KW-0479">Metal-binding</keyword>
<keyword evidence="14" id="KW-1185">Reference proteome</keyword>
<protein>
    <recommendedName>
        <fullName evidence="4 12">UDP-3-O-acyl-N-acetylglucosamine deacetylase</fullName>
        <ecNumber evidence="4 12">3.5.1.108</ecNumber>
    </recommendedName>
</protein>